<dbReference type="SUPFAM" id="SSF53041">
    <property type="entry name" value="Resolvase-like"/>
    <property type="match status" value="1"/>
</dbReference>
<dbReference type="CDD" id="cd03768">
    <property type="entry name" value="SR_ResInv"/>
    <property type="match status" value="1"/>
</dbReference>
<proteinExistence type="predicted"/>
<dbReference type="PROSITE" id="PS51736">
    <property type="entry name" value="RECOMBINASES_3"/>
    <property type="match status" value="1"/>
</dbReference>
<dbReference type="PROSITE" id="PS00397">
    <property type="entry name" value="RECOMBINASES_1"/>
    <property type="match status" value="1"/>
</dbReference>
<gene>
    <name evidence="7" type="ORF">K8U80_08025</name>
</gene>
<evidence type="ECO:0000259" key="6">
    <source>
        <dbReference type="PROSITE" id="PS51736"/>
    </source>
</evidence>
<keyword evidence="1" id="KW-0229">DNA integration</keyword>
<feature type="active site" description="O-(5'-phospho-DNA)-serine intermediate" evidence="4 5">
    <location>
        <position position="12"/>
    </location>
</feature>
<dbReference type="GO" id="GO:0000150">
    <property type="term" value="F:DNA strand exchange activity"/>
    <property type="evidence" value="ECO:0007669"/>
    <property type="project" value="InterPro"/>
</dbReference>
<dbReference type="SMART" id="SM00857">
    <property type="entry name" value="Resolvase"/>
    <property type="match status" value="1"/>
</dbReference>
<name>A0A921ISN8_9ACTN</name>
<keyword evidence="3" id="KW-0233">DNA recombination</keyword>
<dbReference type="EMBL" id="DYVF01000047">
    <property type="protein sequence ID" value="HJG31328.1"/>
    <property type="molecule type" value="Genomic_DNA"/>
</dbReference>
<dbReference type="PANTHER" id="PTHR30461">
    <property type="entry name" value="DNA-INVERTASE FROM LAMBDOID PROPHAGE"/>
    <property type="match status" value="1"/>
</dbReference>
<reference evidence="7" key="2">
    <citation type="submission" date="2021-09" db="EMBL/GenBank/DDBJ databases">
        <authorList>
            <person name="Gilroy R."/>
        </authorList>
    </citation>
    <scope>NUCLEOTIDE SEQUENCE</scope>
    <source>
        <strain evidence="7">ChiGjej2B2-7701</strain>
    </source>
</reference>
<evidence type="ECO:0000256" key="1">
    <source>
        <dbReference type="ARBA" id="ARBA00022908"/>
    </source>
</evidence>
<dbReference type="AlphaFoldDB" id="A0A921ISN8"/>
<dbReference type="InterPro" id="IPR006118">
    <property type="entry name" value="Recombinase_CS"/>
</dbReference>
<keyword evidence="2" id="KW-0238">DNA-binding</keyword>
<evidence type="ECO:0000256" key="4">
    <source>
        <dbReference type="PIRSR" id="PIRSR606118-50"/>
    </source>
</evidence>
<reference evidence="7" key="1">
    <citation type="journal article" date="2021" name="PeerJ">
        <title>Extensive microbial diversity within the chicken gut microbiome revealed by metagenomics and culture.</title>
        <authorList>
            <person name="Gilroy R."/>
            <person name="Ravi A."/>
            <person name="Getino M."/>
            <person name="Pursley I."/>
            <person name="Horton D.L."/>
            <person name="Alikhan N.F."/>
            <person name="Baker D."/>
            <person name="Gharbi K."/>
            <person name="Hall N."/>
            <person name="Watson M."/>
            <person name="Adriaenssens E.M."/>
            <person name="Foster-Nyarko E."/>
            <person name="Jarju S."/>
            <person name="Secka A."/>
            <person name="Antonio M."/>
            <person name="Oren A."/>
            <person name="Chaudhuri R.R."/>
            <person name="La Ragione R."/>
            <person name="Hildebrand F."/>
            <person name="Pallen M.J."/>
        </authorList>
    </citation>
    <scope>NUCLEOTIDE SEQUENCE</scope>
    <source>
        <strain evidence="7">ChiGjej2B2-7701</strain>
    </source>
</reference>
<feature type="domain" description="Resolvase/invertase-type recombinase catalytic" evidence="6">
    <location>
        <begin position="4"/>
        <end position="148"/>
    </location>
</feature>
<organism evidence="7 8">
    <name type="scientific">Collinsella ihumii</name>
    <dbReference type="NCBI Taxonomy" id="1720204"/>
    <lineage>
        <taxon>Bacteria</taxon>
        <taxon>Bacillati</taxon>
        <taxon>Actinomycetota</taxon>
        <taxon>Coriobacteriia</taxon>
        <taxon>Coriobacteriales</taxon>
        <taxon>Coriobacteriaceae</taxon>
        <taxon>Collinsella</taxon>
    </lineage>
</organism>
<dbReference type="InterPro" id="IPR050639">
    <property type="entry name" value="SSR_resolvase"/>
</dbReference>
<dbReference type="Gene3D" id="3.40.50.1390">
    <property type="entry name" value="Resolvase, N-terminal catalytic domain"/>
    <property type="match status" value="1"/>
</dbReference>
<protein>
    <submittedName>
        <fullName evidence="7">Recombinase family protein</fullName>
    </submittedName>
</protein>
<evidence type="ECO:0000313" key="8">
    <source>
        <dbReference type="Proteomes" id="UP000746751"/>
    </source>
</evidence>
<evidence type="ECO:0000256" key="5">
    <source>
        <dbReference type="PROSITE-ProRule" id="PRU10137"/>
    </source>
</evidence>
<comment type="caution">
    <text evidence="7">The sequence shown here is derived from an EMBL/GenBank/DDBJ whole genome shotgun (WGS) entry which is preliminary data.</text>
</comment>
<dbReference type="InterPro" id="IPR006119">
    <property type="entry name" value="Resolv_N"/>
</dbReference>
<evidence type="ECO:0000256" key="3">
    <source>
        <dbReference type="ARBA" id="ARBA00023172"/>
    </source>
</evidence>
<evidence type="ECO:0000256" key="2">
    <source>
        <dbReference type="ARBA" id="ARBA00023125"/>
    </source>
</evidence>
<dbReference type="GO" id="GO:0003677">
    <property type="term" value="F:DNA binding"/>
    <property type="evidence" value="ECO:0007669"/>
    <property type="project" value="UniProtKB-KW"/>
</dbReference>
<dbReference type="Proteomes" id="UP000746751">
    <property type="component" value="Unassembled WGS sequence"/>
</dbReference>
<dbReference type="PANTHER" id="PTHR30461:SF2">
    <property type="entry name" value="SERINE RECOMBINASE PINE-RELATED"/>
    <property type="match status" value="1"/>
</dbReference>
<evidence type="ECO:0000313" key="7">
    <source>
        <dbReference type="EMBL" id="HJG31328.1"/>
    </source>
</evidence>
<dbReference type="Pfam" id="PF00239">
    <property type="entry name" value="Resolvase"/>
    <property type="match status" value="1"/>
</dbReference>
<accession>A0A921ISN8</accession>
<sequence length="201" mass="23047">MASKTYGYARVSSRDQNLDRQTDALARFGVRTSLVFADKASGRDFERPEYRRMLAALSPGDTVVVKSIDRFGRNYVEILEEWRRITRDERCSIVVLDMPLLDTREDRGVTGRLISDIVLQLLSYVAEKERDFIRQRQAEGIAAAQERGVRFGRPPKKRPKGYARAKAAFFDGAITKKEAAARLNVSPTTFAKWLREDDERR</sequence>
<dbReference type="InterPro" id="IPR036162">
    <property type="entry name" value="Resolvase-like_N_sf"/>
</dbReference>
<dbReference type="GO" id="GO:0015074">
    <property type="term" value="P:DNA integration"/>
    <property type="evidence" value="ECO:0007669"/>
    <property type="project" value="UniProtKB-KW"/>
</dbReference>